<feature type="transmembrane region" description="Helical" evidence="9">
    <location>
        <begin position="183"/>
        <end position="201"/>
    </location>
</feature>
<dbReference type="EMBL" id="LOCK01000094">
    <property type="protein sequence ID" value="KTE89127.1"/>
    <property type="molecule type" value="Genomic_DNA"/>
</dbReference>
<dbReference type="OrthoDB" id="9789209at2"/>
<evidence type="ECO:0000256" key="2">
    <source>
        <dbReference type="ARBA" id="ARBA00022617"/>
    </source>
</evidence>
<evidence type="ECO:0000256" key="4">
    <source>
        <dbReference type="ARBA" id="ARBA00022723"/>
    </source>
</evidence>
<keyword evidence="4 8" id="KW-0479">Metal-binding</keyword>
<evidence type="ECO:0000256" key="8">
    <source>
        <dbReference type="PIRSR" id="PIRSR000170-1"/>
    </source>
</evidence>
<reference evidence="10" key="1">
    <citation type="submission" date="2014-07" db="EMBL/GenBank/DDBJ databases">
        <authorList>
            <person name="Hornung V.Bastian."/>
        </authorList>
    </citation>
    <scope>NUCLEOTIDE SEQUENCE</scope>
    <source>
        <strain evidence="10">PCE-S</strain>
    </source>
</reference>
<keyword evidence="6 8" id="KW-0408">Iron</keyword>
<proteinExistence type="predicted"/>
<organism evidence="10">
    <name type="scientific">Desulfitobacterium hafniense</name>
    <name type="common">Desulfitobacterium frappieri</name>
    <dbReference type="NCBI Taxonomy" id="49338"/>
    <lineage>
        <taxon>Bacteria</taxon>
        <taxon>Bacillati</taxon>
        <taxon>Bacillota</taxon>
        <taxon>Clostridia</taxon>
        <taxon>Eubacteriales</taxon>
        <taxon>Desulfitobacteriaceae</taxon>
        <taxon>Desulfitobacterium</taxon>
    </lineage>
</organism>
<dbReference type="PIRSF" id="PIRSF000170">
    <property type="entry name" value="Succ_dh_cyt_b558"/>
    <property type="match status" value="1"/>
</dbReference>
<dbReference type="RefSeq" id="WP_041272241.1">
    <property type="nucleotide sequence ID" value="NZ_LK996017.1"/>
</dbReference>
<dbReference type="SUPFAM" id="SSF81343">
    <property type="entry name" value="Fumarate reductase respiratory complex transmembrane subunits"/>
    <property type="match status" value="1"/>
</dbReference>
<feature type="binding site" description="axial binding residue" evidence="8">
    <location>
        <position position="160"/>
    </location>
    <ligand>
        <name>heme</name>
        <dbReference type="ChEBI" id="CHEBI:30413"/>
    </ligand>
    <ligandPart>
        <name>Fe</name>
        <dbReference type="ChEBI" id="CHEBI:18248"/>
    </ligandPart>
</feature>
<evidence type="ECO:0000256" key="1">
    <source>
        <dbReference type="ARBA" id="ARBA00004370"/>
    </source>
</evidence>
<name>A0A098AXC8_DESHA</name>
<evidence type="ECO:0000313" key="11">
    <source>
        <dbReference type="EMBL" id="KTE89127.1"/>
    </source>
</evidence>
<dbReference type="InterPro" id="IPR011138">
    <property type="entry name" value="Cytochrome_b-558"/>
</dbReference>
<comment type="subcellular location">
    <subcellularLocation>
        <location evidence="1">Membrane</location>
    </subcellularLocation>
</comment>
<dbReference type="PATRIC" id="fig|49338.4.peg.941"/>
<evidence type="ECO:0000256" key="9">
    <source>
        <dbReference type="SAM" id="Phobius"/>
    </source>
</evidence>
<gene>
    <name evidence="11" type="ORF">AT727_13970</name>
    <name evidence="10" type="ORF">DPCES_0873</name>
</gene>
<keyword evidence="5 9" id="KW-1133">Transmembrane helix</keyword>
<evidence type="ECO:0000256" key="5">
    <source>
        <dbReference type="ARBA" id="ARBA00022989"/>
    </source>
</evidence>
<dbReference type="GO" id="GO:0046872">
    <property type="term" value="F:metal ion binding"/>
    <property type="evidence" value="ECO:0007669"/>
    <property type="project" value="UniProtKB-KW"/>
</dbReference>
<feature type="transmembrane region" description="Helical" evidence="9">
    <location>
        <begin position="21"/>
        <end position="41"/>
    </location>
</feature>
<feature type="binding site" description="axial binding residue" evidence="8">
    <location>
        <position position="38"/>
    </location>
    <ligand>
        <name>heme</name>
        <dbReference type="ChEBI" id="CHEBI:30413"/>
    </ligand>
    <ligandPart>
        <name>Fe</name>
        <dbReference type="ChEBI" id="CHEBI:18248"/>
    </ligandPart>
</feature>
<keyword evidence="7 9" id="KW-0472">Membrane</keyword>
<dbReference type="AlphaFoldDB" id="A0A098AXC8"/>
<evidence type="ECO:0000256" key="6">
    <source>
        <dbReference type="ARBA" id="ARBA00023004"/>
    </source>
</evidence>
<dbReference type="InterPro" id="IPR016002">
    <property type="entry name" value="Succ_DH_cyt_b558_Firmicute"/>
</dbReference>
<dbReference type="EMBL" id="LK996017">
    <property type="protein sequence ID" value="CDX00760.1"/>
    <property type="molecule type" value="Genomic_DNA"/>
</dbReference>
<feature type="binding site" description="axial binding residue" evidence="8">
    <location>
        <position position="80"/>
    </location>
    <ligand>
        <name>heme</name>
        <dbReference type="ChEBI" id="CHEBI:30413"/>
    </ligand>
    <ligandPart>
        <name>Fe</name>
        <dbReference type="ChEBI" id="CHEBI:18248"/>
    </ligandPart>
</feature>
<feature type="binding site" description="axial binding residue" evidence="8">
    <location>
        <position position="123"/>
    </location>
    <ligand>
        <name>heme</name>
        <dbReference type="ChEBI" id="CHEBI:30413"/>
    </ligand>
    <ligandPart>
        <name>Fe</name>
        <dbReference type="ChEBI" id="CHEBI:18248"/>
    </ligandPart>
</feature>
<reference evidence="11 12" key="2">
    <citation type="submission" date="2015-12" db="EMBL/GenBank/DDBJ databases">
        <title>Draft Genome Sequence of Desulfitobacterium hafniense Strain DH, a Sulfate-reducing Bacterium Isolated from Paddy Soils.</title>
        <authorList>
            <person name="Bao P."/>
            <person name="Zhang X."/>
            <person name="Li G."/>
        </authorList>
    </citation>
    <scope>NUCLEOTIDE SEQUENCE [LARGE SCALE GENOMIC DNA]</scope>
    <source>
        <strain evidence="11 12">DH</strain>
    </source>
</reference>
<feature type="transmembrane region" description="Helical" evidence="9">
    <location>
        <begin position="104"/>
        <end position="127"/>
    </location>
</feature>
<accession>A0A098AXC8</accession>
<sequence>MSNEVGLRRAESGSYHFLIRRVHSLLGLLPIGIFLTFHLFLNLSARLGPGQYDKVIQTMQSVPGIFLIEMIIIFVPIIFHAVYGSWVVYTGQSNVLRYQYPRNWFYIIQRISGIYTVIFVAVHVFALRFGEASFAGMQNAVANPWGLIFYVIGVVLAIFHFTNGLWAFAITWGITVGPRAQQIWTYICLAVFVLLTAIGLYDLTAFM</sequence>
<dbReference type="InterPro" id="IPR000701">
    <property type="entry name" value="SuccDH_FuR_B_TM-su"/>
</dbReference>
<evidence type="ECO:0000313" key="12">
    <source>
        <dbReference type="Proteomes" id="UP000054623"/>
    </source>
</evidence>
<feature type="transmembrane region" description="Helical" evidence="9">
    <location>
        <begin position="147"/>
        <end position="171"/>
    </location>
</feature>
<dbReference type="CDD" id="cd03497">
    <property type="entry name" value="SQR_TypeB_1_TM"/>
    <property type="match status" value="1"/>
</dbReference>
<feature type="transmembrane region" description="Helical" evidence="9">
    <location>
        <begin position="61"/>
        <end position="83"/>
    </location>
</feature>
<evidence type="ECO:0000256" key="7">
    <source>
        <dbReference type="ARBA" id="ARBA00023136"/>
    </source>
</evidence>
<dbReference type="Gene3D" id="1.20.1300.10">
    <property type="entry name" value="Fumarate reductase/succinate dehydrogenase, transmembrane subunit"/>
    <property type="match status" value="1"/>
</dbReference>
<dbReference type="NCBIfam" id="TIGR02046">
    <property type="entry name" value="sdhC_b558_fam"/>
    <property type="match status" value="1"/>
</dbReference>
<dbReference type="GO" id="GO:0016020">
    <property type="term" value="C:membrane"/>
    <property type="evidence" value="ECO:0007669"/>
    <property type="project" value="UniProtKB-SubCell"/>
</dbReference>
<evidence type="ECO:0000313" key="10">
    <source>
        <dbReference type="EMBL" id="CDX00760.1"/>
    </source>
</evidence>
<keyword evidence="3 9" id="KW-0812">Transmembrane</keyword>
<keyword evidence="2 8" id="KW-0349">Heme</keyword>
<evidence type="ECO:0000256" key="3">
    <source>
        <dbReference type="ARBA" id="ARBA00022692"/>
    </source>
</evidence>
<dbReference type="InterPro" id="IPR034804">
    <property type="entry name" value="SQR/QFR_C/D"/>
</dbReference>
<dbReference type="Proteomes" id="UP000054623">
    <property type="component" value="Unassembled WGS sequence"/>
</dbReference>
<protein>
    <submittedName>
        <fullName evidence="10 11">Succinate dehydrogenase</fullName>
    </submittedName>
</protein>
<dbReference type="Pfam" id="PF01127">
    <property type="entry name" value="Sdh_cyt"/>
    <property type="match status" value="1"/>
</dbReference>